<accession>A0A6L2L9Z6</accession>
<evidence type="ECO:0000313" key="1">
    <source>
        <dbReference type="EMBL" id="GEU57969.1"/>
    </source>
</evidence>
<dbReference type="AlphaFoldDB" id="A0A6L2L9Z6"/>
<sequence>MHPNRGGIAKLDADEDVTLEEVDAVKDAKVQGRLLESQVQVYHLDLEHAHKVLSMQETDEAERVEVEEVLEVVAAVKLMTEVATTATTTITAAPVPKASAPRRRRGVIIQDPEETATASLSVQSEVLIVDYQIHTEHNKPYYKIIRADGTHQLFLSFISLLRNFDREDLEMLWKIVQERFTSSEPKNFSDDFMLNALKTMFEKPNVEDNIWKNQRGRYGLAKVKSWKLLESCGVYIITFTTTQMILLVKRRYPLTRFNLDQMLNNVRLEVKEESDVSLELLRFVKRQ</sequence>
<proteinExistence type="predicted"/>
<dbReference type="EMBL" id="BKCJ010003922">
    <property type="protein sequence ID" value="GEU57969.1"/>
    <property type="molecule type" value="Genomic_DNA"/>
</dbReference>
<comment type="caution">
    <text evidence="1">The sequence shown here is derived from an EMBL/GenBank/DDBJ whole genome shotgun (WGS) entry which is preliminary data.</text>
</comment>
<protein>
    <submittedName>
        <fullName evidence="1">Uncharacterized protein</fullName>
    </submittedName>
</protein>
<name>A0A6L2L9Z6_TANCI</name>
<organism evidence="1">
    <name type="scientific">Tanacetum cinerariifolium</name>
    <name type="common">Dalmatian daisy</name>
    <name type="synonym">Chrysanthemum cinerariifolium</name>
    <dbReference type="NCBI Taxonomy" id="118510"/>
    <lineage>
        <taxon>Eukaryota</taxon>
        <taxon>Viridiplantae</taxon>
        <taxon>Streptophyta</taxon>
        <taxon>Embryophyta</taxon>
        <taxon>Tracheophyta</taxon>
        <taxon>Spermatophyta</taxon>
        <taxon>Magnoliopsida</taxon>
        <taxon>eudicotyledons</taxon>
        <taxon>Gunneridae</taxon>
        <taxon>Pentapetalae</taxon>
        <taxon>asterids</taxon>
        <taxon>campanulids</taxon>
        <taxon>Asterales</taxon>
        <taxon>Asteraceae</taxon>
        <taxon>Asteroideae</taxon>
        <taxon>Anthemideae</taxon>
        <taxon>Anthemidinae</taxon>
        <taxon>Tanacetum</taxon>
    </lineage>
</organism>
<reference evidence="1" key="1">
    <citation type="journal article" date="2019" name="Sci. Rep.">
        <title>Draft genome of Tanacetum cinerariifolium, the natural source of mosquito coil.</title>
        <authorList>
            <person name="Yamashiro T."/>
            <person name="Shiraishi A."/>
            <person name="Satake H."/>
            <person name="Nakayama K."/>
        </authorList>
    </citation>
    <scope>NUCLEOTIDE SEQUENCE</scope>
</reference>
<gene>
    <name evidence="1" type="ORF">Tci_029947</name>
</gene>